<dbReference type="HOGENOM" id="CLU_1332246_0_0_1"/>
<gene>
    <name evidence="3" type="ORF">Moror_3055</name>
</gene>
<evidence type="ECO:0000313" key="4">
    <source>
        <dbReference type="Proteomes" id="UP000017559"/>
    </source>
</evidence>
<sequence length="206" mass="22503">MTPPPGLPRANDSVPPIVTAIKDSQVATGSGVVNYISSFADRYLLGLALFAVILWVFQAYIFRRFSCRTTTDVQEKRDNLEVVFSRIPHDLSGTPDARQLKGRQLELNERASNIIINSIRLRKTWWRHCELFLGFLPTLLYAVVTWGEEAGALELDVLYFLESNGCYWSVKGSEGSGEGDNQGSNQGGGEGGGGGIEPGETGPANH</sequence>
<organism evidence="3 4">
    <name type="scientific">Moniliophthora roreri (strain MCA 2997)</name>
    <name type="common">Cocoa frosty pod rot fungus</name>
    <name type="synonym">Crinipellis roreri</name>
    <dbReference type="NCBI Taxonomy" id="1381753"/>
    <lineage>
        <taxon>Eukaryota</taxon>
        <taxon>Fungi</taxon>
        <taxon>Dikarya</taxon>
        <taxon>Basidiomycota</taxon>
        <taxon>Agaricomycotina</taxon>
        <taxon>Agaricomycetes</taxon>
        <taxon>Agaricomycetidae</taxon>
        <taxon>Agaricales</taxon>
        <taxon>Marasmiineae</taxon>
        <taxon>Marasmiaceae</taxon>
        <taxon>Moniliophthora</taxon>
    </lineage>
</organism>
<dbReference type="KEGG" id="mrr:Moror_3055"/>
<keyword evidence="4" id="KW-1185">Reference proteome</keyword>
<evidence type="ECO:0000256" key="2">
    <source>
        <dbReference type="SAM" id="Phobius"/>
    </source>
</evidence>
<protein>
    <submittedName>
        <fullName evidence="3">Uncharacterized protein</fullName>
    </submittedName>
</protein>
<keyword evidence="2" id="KW-1133">Transmembrane helix</keyword>
<accession>V2X4D7</accession>
<feature type="compositionally biased region" description="Gly residues" evidence="1">
    <location>
        <begin position="174"/>
        <end position="197"/>
    </location>
</feature>
<dbReference type="Proteomes" id="UP000017559">
    <property type="component" value="Unassembled WGS sequence"/>
</dbReference>
<dbReference type="EMBL" id="AWSO01000630">
    <property type="protein sequence ID" value="ESK88652.1"/>
    <property type="molecule type" value="Genomic_DNA"/>
</dbReference>
<reference evidence="3 4" key="1">
    <citation type="journal article" date="2014" name="BMC Genomics">
        <title>Genome and secretome analysis of the hemibiotrophic fungal pathogen, Moniliophthora roreri, which causes frosty pod rot disease of cacao: mechanisms of the biotrophic and necrotrophic phases.</title>
        <authorList>
            <person name="Meinhardt L.W."/>
            <person name="Costa G.G.L."/>
            <person name="Thomazella D.P.T."/>
            <person name="Teixeira P.J.P.L."/>
            <person name="Carazzolle M.F."/>
            <person name="Schuster S.C."/>
            <person name="Carlson J.E."/>
            <person name="Guiltinan M.J."/>
            <person name="Mieczkowski P."/>
            <person name="Farmer A."/>
            <person name="Ramaraj T."/>
            <person name="Crozier J."/>
            <person name="Davis R.E."/>
            <person name="Shao J."/>
            <person name="Melnick R.L."/>
            <person name="Pereira G.A.G."/>
            <person name="Bailey B.A."/>
        </authorList>
    </citation>
    <scope>NUCLEOTIDE SEQUENCE [LARGE SCALE GENOMIC DNA]</scope>
    <source>
        <strain evidence="3 4">MCA 2997</strain>
    </source>
</reference>
<name>V2X4D7_MONRO</name>
<feature type="transmembrane region" description="Helical" evidence="2">
    <location>
        <begin position="43"/>
        <end position="62"/>
    </location>
</feature>
<keyword evidence="2" id="KW-0472">Membrane</keyword>
<evidence type="ECO:0000313" key="3">
    <source>
        <dbReference type="EMBL" id="ESK88652.1"/>
    </source>
</evidence>
<evidence type="ECO:0000256" key="1">
    <source>
        <dbReference type="SAM" id="MobiDB-lite"/>
    </source>
</evidence>
<proteinExistence type="predicted"/>
<dbReference type="AlphaFoldDB" id="V2X4D7"/>
<feature type="region of interest" description="Disordered" evidence="1">
    <location>
        <begin position="172"/>
        <end position="206"/>
    </location>
</feature>
<keyword evidence="2" id="KW-0812">Transmembrane</keyword>
<comment type="caution">
    <text evidence="3">The sequence shown here is derived from an EMBL/GenBank/DDBJ whole genome shotgun (WGS) entry which is preliminary data.</text>
</comment>